<name>A0A5E4WU14_9BURK</name>
<keyword evidence="1" id="KW-0812">Transmembrane</keyword>
<sequence>MKSDHLKYCIDALNALRQSKHQELSTSVNEELKALVEELERCLQDREDEVEVPRHLRMRALELIVQAAGIVSNLAALIHRFFNPS</sequence>
<accession>A0A5E4WU14</accession>
<evidence type="ECO:0000313" key="4">
    <source>
        <dbReference type="Proteomes" id="UP000035080"/>
    </source>
</evidence>
<evidence type="ECO:0000256" key="1">
    <source>
        <dbReference type="SAM" id="Phobius"/>
    </source>
</evidence>
<keyword evidence="1" id="KW-1133">Transmembrane helix</keyword>
<dbReference type="OrthoDB" id="9101378at2"/>
<protein>
    <submittedName>
        <fullName evidence="3">Uncharacterized protein</fullName>
    </submittedName>
</protein>
<feature type="transmembrane region" description="Helical" evidence="1">
    <location>
        <begin position="63"/>
        <end position="82"/>
    </location>
</feature>
<keyword evidence="1" id="KW-0472">Membrane</keyword>
<dbReference type="EMBL" id="CP047385">
    <property type="protein sequence ID" value="QHF11215.1"/>
    <property type="molecule type" value="Genomic_DNA"/>
</dbReference>
<proteinExistence type="predicted"/>
<organism evidence="3 5">
    <name type="scientific">Pandoraea fibrosis</name>
    <dbReference type="NCBI Taxonomy" id="1891094"/>
    <lineage>
        <taxon>Bacteria</taxon>
        <taxon>Pseudomonadati</taxon>
        <taxon>Pseudomonadota</taxon>
        <taxon>Betaproteobacteria</taxon>
        <taxon>Burkholderiales</taxon>
        <taxon>Burkholderiaceae</taxon>
        <taxon>Pandoraea</taxon>
    </lineage>
</organism>
<evidence type="ECO:0000313" key="5">
    <source>
        <dbReference type="Proteomes" id="UP000382577"/>
    </source>
</evidence>
<reference evidence="2 4" key="1">
    <citation type="journal article" date="2015" name="Genome Announc.">
        <title>Genome Sequences of Two Pandoraea pnomenusa Isolates Recovered 11 Months Apart from a Cystic Fibrosis Patient.</title>
        <authorList>
            <person name="Ee R."/>
            <person name="Ambrose M."/>
            <person name="Lazenby J."/>
            <person name="Williams P."/>
            <person name="Chan K.G."/>
            <person name="Roddam L."/>
        </authorList>
    </citation>
    <scope>NUCLEOTIDE SEQUENCE [LARGE SCALE GENOMIC DNA]</scope>
    <source>
        <strain evidence="2 4">6399</strain>
    </source>
</reference>
<dbReference type="RefSeq" id="WP_039373239.1">
    <property type="nucleotide sequence ID" value="NZ_CABPRW010000007.1"/>
</dbReference>
<dbReference type="AlphaFoldDB" id="A0A5E4WU14"/>
<dbReference type="Proteomes" id="UP000382577">
    <property type="component" value="Unassembled WGS sequence"/>
</dbReference>
<gene>
    <name evidence="3" type="ORF">PFI31113_03377</name>
    <name evidence="2" type="ORF">PI93_000045</name>
</gene>
<keyword evidence="4" id="KW-1185">Reference proteome</keyword>
<evidence type="ECO:0000313" key="2">
    <source>
        <dbReference type="EMBL" id="QHF11215.1"/>
    </source>
</evidence>
<reference evidence="3 5" key="3">
    <citation type="submission" date="2019-08" db="EMBL/GenBank/DDBJ databases">
        <authorList>
            <person name="Peeters C."/>
        </authorList>
    </citation>
    <scope>NUCLEOTIDE SEQUENCE [LARGE SCALE GENOMIC DNA]</scope>
    <source>
        <strain evidence="3 5">LMG 31113</strain>
    </source>
</reference>
<dbReference type="EMBL" id="CABPRW010000007">
    <property type="protein sequence ID" value="VVE26396.1"/>
    <property type="molecule type" value="Genomic_DNA"/>
</dbReference>
<evidence type="ECO:0000313" key="3">
    <source>
        <dbReference type="EMBL" id="VVE26396.1"/>
    </source>
</evidence>
<dbReference type="Proteomes" id="UP000035080">
    <property type="component" value="Chromosome"/>
</dbReference>
<reference evidence="2" key="2">
    <citation type="submission" date="2019-07" db="EMBL/GenBank/DDBJ databases">
        <title>Complete Genome Sequences of Clinical Pandoraea fibrosis Isolates.</title>
        <authorList>
            <person name="Pitt M.E."/>
            <person name="Nguyen S.H."/>
            <person name="Duarte T.P.S."/>
            <person name="Roddam L.F."/>
            <person name="Blaskovich M.A.T."/>
            <person name="Cooper M.A."/>
            <person name="Coin L.J.M."/>
        </authorList>
    </citation>
    <scope>NUCLEOTIDE SEQUENCE</scope>
    <source>
        <strain evidence="2">6399</strain>
    </source>
</reference>